<keyword evidence="5" id="KW-0325">Glycoprotein</keyword>
<dbReference type="PANTHER" id="PTHR48021:SF89">
    <property type="entry name" value="FI02132P-RELATED"/>
    <property type="match status" value="1"/>
</dbReference>
<evidence type="ECO:0000313" key="8">
    <source>
        <dbReference type="EMBL" id="KAK2582024.1"/>
    </source>
</evidence>
<gene>
    <name evidence="8" type="ORF">KPH14_002730</name>
</gene>
<dbReference type="Proteomes" id="UP001258017">
    <property type="component" value="Unassembled WGS sequence"/>
</dbReference>
<organism evidence="8 9">
    <name type="scientific">Odynerus spinipes</name>
    <dbReference type="NCBI Taxonomy" id="1348599"/>
    <lineage>
        <taxon>Eukaryota</taxon>
        <taxon>Metazoa</taxon>
        <taxon>Ecdysozoa</taxon>
        <taxon>Arthropoda</taxon>
        <taxon>Hexapoda</taxon>
        <taxon>Insecta</taxon>
        <taxon>Pterygota</taxon>
        <taxon>Neoptera</taxon>
        <taxon>Endopterygota</taxon>
        <taxon>Hymenoptera</taxon>
        <taxon>Apocrita</taxon>
        <taxon>Aculeata</taxon>
        <taxon>Vespoidea</taxon>
        <taxon>Vespidae</taxon>
        <taxon>Eumeninae</taxon>
        <taxon>Odynerus</taxon>
    </lineage>
</organism>
<feature type="transmembrane region" description="Helical" evidence="6">
    <location>
        <begin position="101"/>
        <end position="120"/>
    </location>
</feature>
<evidence type="ECO:0000259" key="7">
    <source>
        <dbReference type="PROSITE" id="PS50850"/>
    </source>
</evidence>
<evidence type="ECO:0000256" key="5">
    <source>
        <dbReference type="ARBA" id="ARBA00023180"/>
    </source>
</evidence>
<keyword evidence="9" id="KW-1185">Reference proteome</keyword>
<dbReference type="GO" id="GO:0016020">
    <property type="term" value="C:membrane"/>
    <property type="evidence" value="ECO:0007669"/>
    <property type="project" value="UniProtKB-SubCell"/>
</dbReference>
<comment type="caution">
    <text evidence="8">The sequence shown here is derived from an EMBL/GenBank/DDBJ whole genome shotgun (WGS) entry which is preliminary data.</text>
</comment>
<feature type="transmembrane region" description="Helical" evidence="6">
    <location>
        <begin position="310"/>
        <end position="330"/>
    </location>
</feature>
<feature type="transmembrane region" description="Helical" evidence="6">
    <location>
        <begin position="342"/>
        <end position="361"/>
    </location>
</feature>
<reference evidence="8" key="1">
    <citation type="submission" date="2021-08" db="EMBL/GenBank/DDBJ databases">
        <authorList>
            <person name="Misof B."/>
            <person name="Oliver O."/>
            <person name="Podsiadlowski L."/>
            <person name="Donath A."/>
            <person name="Peters R."/>
            <person name="Mayer C."/>
            <person name="Rust J."/>
            <person name="Gunkel S."/>
            <person name="Lesny P."/>
            <person name="Martin S."/>
            <person name="Oeyen J.P."/>
            <person name="Petersen M."/>
            <person name="Panagiotis P."/>
            <person name="Wilbrandt J."/>
            <person name="Tanja T."/>
        </authorList>
    </citation>
    <scope>NUCLEOTIDE SEQUENCE</scope>
    <source>
        <strain evidence="8">GBR_01_08_01A</strain>
        <tissue evidence="8">Thorax + abdomen</tissue>
    </source>
</reference>
<evidence type="ECO:0000256" key="1">
    <source>
        <dbReference type="ARBA" id="ARBA00004141"/>
    </source>
</evidence>
<dbReference type="FunFam" id="1.20.1250.20:FF:000249">
    <property type="entry name" value="facilitated trehalose transporter Tret1"/>
    <property type="match status" value="1"/>
</dbReference>
<feature type="transmembrane region" description="Helical" evidence="6">
    <location>
        <begin position="188"/>
        <end position="208"/>
    </location>
</feature>
<feature type="transmembrane region" description="Helical" evidence="6">
    <location>
        <begin position="161"/>
        <end position="182"/>
    </location>
</feature>
<comment type="subcellular location">
    <subcellularLocation>
        <location evidence="1">Membrane</location>
        <topology evidence="1">Multi-pass membrane protein</topology>
    </subcellularLocation>
</comment>
<sequence length="512" mass="56631">MNGHAVTMDIKMEWSDEDEARRREKKGVIHQILISLCANCVVLGPAMGFGYSAVALGSLMSPSSDVKIDYNQANWIATAAALGTPLGCLLTSIVMSRGRKLSLLVVSVISFIGWITIYMSNNYEQIMIGRVISGIASGMASVPATVYSAEIAGVKWRGTMITWTSVSIAMGVLIVYIFGLLFKEDWRLVALMCALFPLASVVIVLMVLPESPVWLRERGRLDEALEIFKKFRGIPTDQAATVDVLLELKPRVQQTGKKTKNILKHLLKRNALIPFAIMLTYFLFQQFSGIFVMVYYAVDIVQSVGITIDPYLGAVFIGFTRLLGSLLVAAVSRKYGRRIPSIVSGAGMTLCMGFLSIYLIMTDRGHTMHDRGIFPVVCILMYIFLSTLGFLSIPFAMIGEIYPTKVKDLLAGLTVCLGYFFSSVTIKTYPDMLLLMGKHGVFFFYAVVSLCGTLFVLFLLPETKGKSLHEIEDMFVKRKPHDVEEKDNAITMISLKNGSNGVERPTSECTNE</sequence>
<dbReference type="InterPro" id="IPR005828">
    <property type="entry name" value="MFS_sugar_transport-like"/>
</dbReference>
<dbReference type="PANTHER" id="PTHR48021">
    <property type="match status" value="1"/>
</dbReference>
<dbReference type="InterPro" id="IPR003663">
    <property type="entry name" value="Sugar/inositol_transpt"/>
</dbReference>
<name>A0AAD9RLN5_9HYME</name>
<evidence type="ECO:0000256" key="3">
    <source>
        <dbReference type="ARBA" id="ARBA00022989"/>
    </source>
</evidence>
<dbReference type="Pfam" id="PF00083">
    <property type="entry name" value="Sugar_tr"/>
    <property type="match status" value="1"/>
</dbReference>
<evidence type="ECO:0000256" key="6">
    <source>
        <dbReference type="SAM" id="Phobius"/>
    </source>
</evidence>
<dbReference type="EMBL" id="JAIFRP010000034">
    <property type="protein sequence ID" value="KAK2582024.1"/>
    <property type="molecule type" value="Genomic_DNA"/>
</dbReference>
<dbReference type="PROSITE" id="PS50850">
    <property type="entry name" value="MFS"/>
    <property type="match status" value="1"/>
</dbReference>
<feature type="transmembrane region" description="Helical" evidence="6">
    <location>
        <begin position="74"/>
        <end position="94"/>
    </location>
</feature>
<dbReference type="PRINTS" id="PR00171">
    <property type="entry name" value="SUGRTRNSPORT"/>
</dbReference>
<dbReference type="InterPro" id="IPR050549">
    <property type="entry name" value="MFS_Trehalose_Transporter"/>
</dbReference>
<keyword evidence="2 6" id="KW-0812">Transmembrane</keyword>
<dbReference type="Gene3D" id="1.20.1250.20">
    <property type="entry name" value="MFS general substrate transporter like domains"/>
    <property type="match status" value="1"/>
</dbReference>
<feature type="domain" description="Major facilitator superfamily (MFS) profile" evidence="7">
    <location>
        <begin position="32"/>
        <end position="464"/>
    </location>
</feature>
<feature type="transmembrane region" description="Helical" evidence="6">
    <location>
        <begin position="373"/>
        <end position="397"/>
    </location>
</feature>
<keyword evidence="3 6" id="KW-1133">Transmembrane helix</keyword>
<accession>A0AAD9RLN5</accession>
<protein>
    <recommendedName>
        <fullName evidence="7">Major facilitator superfamily (MFS) profile domain-containing protein</fullName>
    </recommendedName>
</protein>
<dbReference type="GO" id="GO:0022857">
    <property type="term" value="F:transmembrane transporter activity"/>
    <property type="evidence" value="ECO:0007669"/>
    <property type="project" value="InterPro"/>
</dbReference>
<evidence type="ECO:0000313" key="9">
    <source>
        <dbReference type="Proteomes" id="UP001258017"/>
    </source>
</evidence>
<feature type="transmembrane region" description="Helical" evidence="6">
    <location>
        <begin position="409"/>
        <end position="429"/>
    </location>
</feature>
<keyword evidence="4 6" id="KW-0472">Membrane</keyword>
<dbReference type="AlphaFoldDB" id="A0AAD9RLN5"/>
<feature type="transmembrane region" description="Helical" evidence="6">
    <location>
        <begin position="32"/>
        <end position="54"/>
    </location>
</feature>
<dbReference type="InterPro" id="IPR005829">
    <property type="entry name" value="Sugar_transporter_CS"/>
</dbReference>
<dbReference type="PROSITE" id="PS00217">
    <property type="entry name" value="SUGAR_TRANSPORT_2"/>
    <property type="match status" value="1"/>
</dbReference>
<feature type="transmembrane region" description="Helical" evidence="6">
    <location>
        <begin position="441"/>
        <end position="460"/>
    </location>
</feature>
<feature type="transmembrane region" description="Helical" evidence="6">
    <location>
        <begin position="272"/>
        <end position="298"/>
    </location>
</feature>
<dbReference type="SUPFAM" id="SSF103473">
    <property type="entry name" value="MFS general substrate transporter"/>
    <property type="match status" value="1"/>
</dbReference>
<proteinExistence type="predicted"/>
<evidence type="ECO:0000256" key="4">
    <source>
        <dbReference type="ARBA" id="ARBA00023136"/>
    </source>
</evidence>
<feature type="transmembrane region" description="Helical" evidence="6">
    <location>
        <begin position="126"/>
        <end position="149"/>
    </location>
</feature>
<dbReference type="InterPro" id="IPR020846">
    <property type="entry name" value="MFS_dom"/>
</dbReference>
<evidence type="ECO:0000256" key="2">
    <source>
        <dbReference type="ARBA" id="ARBA00022692"/>
    </source>
</evidence>
<dbReference type="InterPro" id="IPR036259">
    <property type="entry name" value="MFS_trans_sf"/>
</dbReference>
<reference evidence="8" key="2">
    <citation type="journal article" date="2023" name="Commun. Biol.">
        <title>Intrasexual cuticular hydrocarbon dimorphism in a wasp sheds light on hydrocarbon biosynthesis genes in Hymenoptera.</title>
        <authorList>
            <person name="Moris V.C."/>
            <person name="Podsiadlowski L."/>
            <person name="Martin S."/>
            <person name="Oeyen J.P."/>
            <person name="Donath A."/>
            <person name="Petersen M."/>
            <person name="Wilbrandt J."/>
            <person name="Misof B."/>
            <person name="Liedtke D."/>
            <person name="Thamm M."/>
            <person name="Scheiner R."/>
            <person name="Schmitt T."/>
            <person name="Niehuis O."/>
        </authorList>
    </citation>
    <scope>NUCLEOTIDE SEQUENCE</scope>
    <source>
        <strain evidence="8">GBR_01_08_01A</strain>
    </source>
</reference>